<dbReference type="GO" id="GO:0045490">
    <property type="term" value="P:pectin catabolic process"/>
    <property type="evidence" value="ECO:0007669"/>
    <property type="project" value="UniProtKB-UniRule"/>
</dbReference>
<feature type="domain" description="Pectinesterase catalytic" evidence="9">
    <location>
        <begin position="161"/>
        <end position="309"/>
    </location>
</feature>
<evidence type="ECO:0000256" key="2">
    <source>
        <dbReference type="ARBA" id="ARBA00008891"/>
    </source>
</evidence>
<dbReference type="OrthoDB" id="2019149at2759"/>
<dbReference type="EC" id="3.1.1.11" evidence="3 8"/>
<dbReference type="GO" id="GO:0030599">
    <property type="term" value="F:pectinesterase activity"/>
    <property type="evidence" value="ECO:0007669"/>
    <property type="project" value="UniProtKB-UniRule"/>
</dbReference>
<keyword evidence="4 8" id="KW-0378">Hydrolase</keyword>
<sequence>MKIIVLLLLAVVLASADQTAPGTASRPILTASESNYFTTATYLQGWSPPSISTSKADYTVGNGYNTIQAAVNAAINTGGTTRKYIKINAGTYQEVVYIPNTKVPLTIYGGGSSPSDTLITLNMPAQTTPSAYKSLVGSLFNSADPAYSMYNSCASKSGTIGTSCSTVFWVKAPAVQIVNLSIENSAKNTGDQQAVALQTNSDQIQIHNARLLGHQDTLYAGSGSSSVERSYYTNTYIEGDIDFVFGGGSAIFESCTFYVKADRRSDTAVVFAPDTDPHKMYGYFVYKSTITGDSAWSSSKKAYLGRAWDSGVSSSSAYVPGTSPNGQLIIKESTIDGIINTSGPWTTATSGRTYSGNNANSRDLNNDNYNRFWEYNNSGNGA</sequence>
<proteinExistence type="inferred from homology"/>
<dbReference type="InterPro" id="IPR011050">
    <property type="entry name" value="Pectin_lyase_fold/virulence"/>
</dbReference>
<keyword evidence="10" id="KW-1185">Reference proteome</keyword>
<dbReference type="Gene3D" id="2.160.20.10">
    <property type="entry name" value="Single-stranded right-handed beta-helix, Pectin lyase-like"/>
    <property type="match status" value="1"/>
</dbReference>
<evidence type="ECO:0000256" key="8">
    <source>
        <dbReference type="RuleBase" id="RU000589"/>
    </source>
</evidence>
<organism evidence="10 11">
    <name type="scientific">Sitophilus oryzae</name>
    <name type="common">Rice weevil</name>
    <name type="synonym">Curculio oryzae</name>
    <dbReference type="NCBI Taxonomy" id="7048"/>
    <lineage>
        <taxon>Eukaryota</taxon>
        <taxon>Metazoa</taxon>
        <taxon>Ecdysozoa</taxon>
        <taxon>Arthropoda</taxon>
        <taxon>Hexapoda</taxon>
        <taxon>Insecta</taxon>
        <taxon>Pterygota</taxon>
        <taxon>Neoptera</taxon>
        <taxon>Endopterygota</taxon>
        <taxon>Coleoptera</taxon>
        <taxon>Polyphaga</taxon>
        <taxon>Cucujiformia</taxon>
        <taxon>Curculionidae</taxon>
        <taxon>Dryophthorinae</taxon>
        <taxon>Sitophilus</taxon>
    </lineage>
</organism>
<reference evidence="11" key="1">
    <citation type="submission" date="2025-08" db="UniProtKB">
        <authorList>
            <consortium name="RefSeq"/>
        </authorList>
    </citation>
    <scope>IDENTIFICATION</scope>
    <source>
        <tissue evidence="11">Gonads</tissue>
    </source>
</reference>
<dbReference type="InterPro" id="IPR033131">
    <property type="entry name" value="Pectinesterase_Asp_AS"/>
</dbReference>
<evidence type="ECO:0000256" key="7">
    <source>
        <dbReference type="PROSITE-ProRule" id="PRU10040"/>
    </source>
</evidence>
<dbReference type="UniPathway" id="UPA00545">
    <property type="reaction ID" value="UER00823"/>
</dbReference>
<evidence type="ECO:0000313" key="10">
    <source>
        <dbReference type="Proteomes" id="UP000504635"/>
    </source>
</evidence>
<evidence type="ECO:0000256" key="5">
    <source>
        <dbReference type="ARBA" id="ARBA00023085"/>
    </source>
</evidence>
<dbReference type="PANTHER" id="PTHR31321">
    <property type="entry name" value="ACYL-COA THIOESTER HYDROLASE YBHC-RELATED"/>
    <property type="match status" value="1"/>
</dbReference>
<feature type="chain" id="PRO_5027149969" description="Pectinesterase" evidence="8">
    <location>
        <begin position="17"/>
        <end position="382"/>
    </location>
</feature>
<evidence type="ECO:0000256" key="1">
    <source>
        <dbReference type="ARBA" id="ARBA00005184"/>
    </source>
</evidence>
<dbReference type="RefSeq" id="XP_030748053.1">
    <property type="nucleotide sequence ID" value="XM_030892193.1"/>
</dbReference>
<gene>
    <name evidence="11" type="primary">LOC115876414</name>
</gene>
<dbReference type="InParanoid" id="A0A6J2X9X7"/>
<dbReference type="Pfam" id="PF01095">
    <property type="entry name" value="Pectinesterase"/>
    <property type="match status" value="1"/>
</dbReference>
<comment type="catalytic activity">
    <reaction evidence="6 8">
        <text>[(1-&gt;4)-alpha-D-galacturonosyl methyl ester](n) + n H2O = [(1-&gt;4)-alpha-D-galacturonosyl](n) + n methanol + n H(+)</text>
        <dbReference type="Rhea" id="RHEA:22380"/>
        <dbReference type="Rhea" id="RHEA-COMP:14570"/>
        <dbReference type="Rhea" id="RHEA-COMP:14573"/>
        <dbReference type="ChEBI" id="CHEBI:15377"/>
        <dbReference type="ChEBI" id="CHEBI:15378"/>
        <dbReference type="ChEBI" id="CHEBI:17790"/>
        <dbReference type="ChEBI" id="CHEBI:140522"/>
        <dbReference type="ChEBI" id="CHEBI:140523"/>
        <dbReference type="EC" id="3.1.1.11"/>
    </reaction>
</comment>
<dbReference type="GO" id="GO:0042545">
    <property type="term" value="P:cell wall modification"/>
    <property type="evidence" value="ECO:0007669"/>
    <property type="project" value="UniProtKB-UniRule"/>
</dbReference>
<dbReference type="InterPro" id="IPR012334">
    <property type="entry name" value="Pectin_lyas_fold"/>
</dbReference>
<dbReference type="SMR" id="A0A6J2X9X7"/>
<evidence type="ECO:0000256" key="4">
    <source>
        <dbReference type="ARBA" id="ARBA00022801"/>
    </source>
</evidence>
<evidence type="ECO:0000256" key="3">
    <source>
        <dbReference type="ARBA" id="ARBA00013229"/>
    </source>
</evidence>
<evidence type="ECO:0000259" key="9">
    <source>
        <dbReference type="Pfam" id="PF01095"/>
    </source>
</evidence>
<feature type="signal peptide" evidence="8">
    <location>
        <begin position="1"/>
        <end position="16"/>
    </location>
</feature>
<protein>
    <recommendedName>
        <fullName evidence="3 8">Pectinesterase</fullName>
        <ecNumber evidence="3 8">3.1.1.11</ecNumber>
    </recommendedName>
</protein>
<comment type="pathway">
    <text evidence="1 8">Glycan metabolism; pectin degradation; 2-dehydro-3-deoxy-D-gluconate from pectin: step 1/5.</text>
</comment>
<dbReference type="Proteomes" id="UP000504635">
    <property type="component" value="Unplaced"/>
</dbReference>
<keyword evidence="8" id="KW-0732">Signal</keyword>
<accession>A0A6J2X9X7</accession>
<dbReference type="PANTHER" id="PTHR31321:SF57">
    <property type="entry name" value="PECTINESTERASE 53-RELATED"/>
    <property type="match status" value="1"/>
</dbReference>
<keyword evidence="5 8" id="KW-0063">Aspartyl esterase</keyword>
<dbReference type="SUPFAM" id="SSF51126">
    <property type="entry name" value="Pectin lyase-like"/>
    <property type="match status" value="1"/>
</dbReference>
<dbReference type="AlphaFoldDB" id="A0A6J2X9X7"/>
<feature type="active site" evidence="7">
    <location>
        <position position="242"/>
    </location>
</feature>
<evidence type="ECO:0000256" key="6">
    <source>
        <dbReference type="ARBA" id="ARBA00047928"/>
    </source>
</evidence>
<name>A0A6J2X9X7_SITOR</name>
<dbReference type="InterPro" id="IPR000070">
    <property type="entry name" value="Pectinesterase_cat"/>
</dbReference>
<comment type="similarity">
    <text evidence="2">Belongs to the pectinesterase family.</text>
</comment>
<dbReference type="GeneID" id="115876414"/>
<dbReference type="KEGG" id="soy:115876414"/>
<evidence type="ECO:0000313" key="11">
    <source>
        <dbReference type="RefSeq" id="XP_030748053.1"/>
    </source>
</evidence>
<dbReference type="PROSITE" id="PS00503">
    <property type="entry name" value="PECTINESTERASE_2"/>
    <property type="match status" value="1"/>
</dbReference>